<evidence type="ECO:0000256" key="1">
    <source>
        <dbReference type="SAM" id="Phobius"/>
    </source>
</evidence>
<feature type="transmembrane region" description="Helical" evidence="1">
    <location>
        <begin position="17"/>
        <end position="37"/>
    </location>
</feature>
<dbReference type="EMBL" id="BGPR01001151">
    <property type="protein sequence ID" value="GBM46765.1"/>
    <property type="molecule type" value="Genomic_DNA"/>
</dbReference>
<dbReference type="Proteomes" id="UP000499080">
    <property type="component" value="Unassembled WGS sequence"/>
</dbReference>
<proteinExistence type="predicted"/>
<feature type="transmembrane region" description="Helical" evidence="1">
    <location>
        <begin position="57"/>
        <end position="76"/>
    </location>
</feature>
<keyword evidence="1" id="KW-0472">Membrane</keyword>
<protein>
    <submittedName>
        <fullName evidence="2">Uncharacterized protein</fullName>
    </submittedName>
</protein>
<name>A0A4Y2G273_ARAVE</name>
<gene>
    <name evidence="2" type="ORF">AVEN_6048_1</name>
</gene>
<comment type="caution">
    <text evidence="2">The sequence shown here is derived from an EMBL/GenBank/DDBJ whole genome shotgun (WGS) entry which is preliminary data.</text>
</comment>
<reference evidence="2 3" key="1">
    <citation type="journal article" date="2019" name="Sci. Rep.">
        <title>Orb-weaving spider Araneus ventricosus genome elucidates the spidroin gene catalogue.</title>
        <authorList>
            <person name="Kono N."/>
            <person name="Nakamura H."/>
            <person name="Ohtoshi R."/>
            <person name="Moran D.A.P."/>
            <person name="Shinohara A."/>
            <person name="Yoshida Y."/>
            <person name="Fujiwara M."/>
            <person name="Mori M."/>
            <person name="Tomita M."/>
            <person name="Arakawa K."/>
        </authorList>
    </citation>
    <scope>NUCLEOTIDE SEQUENCE [LARGE SCALE GENOMIC DNA]</scope>
</reference>
<evidence type="ECO:0000313" key="3">
    <source>
        <dbReference type="Proteomes" id="UP000499080"/>
    </source>
</evidence>
<sequence>MIIEVSPWLCHRMSMSFISMAISWYAYGYILVCLWLYHGMSMAIDGGTCMKIPRIYYRHLLSLIDCLLFFHVASWSSSSSSWDSSVLSELLESLDGAWLGHRLLPESLVDHVPY</sequence>
<keyword evidence="1" id="KW-1133">Transmembrane helix</keyword>
<accession>A0A4Y2G273</accession>
<dbReference type="AlphaFoldDB" id="A0A4Y2G273"/>
<organism evidence="2 3">
    <name type="scientific">Araneus ventricosus</name>
    <name type="common">Orbweaver spider</name>
    <name type="synonym">Epeira ventricosa</name>
    <dbReference type="NCBI Taxonomy" id="182803"/>
    <lineage>
        <taxon>Eukaryota</taxon>
        <taxon>Metazoa</taxon>
        <taxon>Ecdysozoa</taxon>
        <taxon>Arthropoda</taxon>
        <taxon>Chelicerata</taxon>
        <taxon>Arachnida</taxon>
        <taxon>Araneae</taxon>
        <taxon>Araneomorphae</taxon>
        <taxon>Entelegynae</taxon>
        <taxon>Araneoidea</taxon>
        <taxon>Araneidae</taxon>
        <taxon>Araneus</taxon>
    </lineage>
</organism>
<keyword evidence="3" id="KW-1185">Reference proteome</keyword>
<evidence type="ECO:0000313" key="2">
    <source>
        <dbReference type="EMBL" id="GBM46765.1"/>
    </source>
</evidence>
<keyword evidence="1" id="KW-0812">Transmembrane</keyword>